<dbReference type="GO" id="GO:0016052">
    <property type="term" value="P:carbohydrate catabolic process"/>
    <property type="evidence" value="ECO:0007669"/>
    <property type="project" value="TreeGrafter"/>
</dbReference>
<evidence type="ECO:0000313" key="5">
    <source>
        <dbReference type="EMBL" id="KRO43537.1"/>
    </source>
</evidence>
<dbReference type="EMBL" id="LIAT01000257">
    <property type="protein sequence ID" value="KRO43537.1"/>
    <property type="molecule type" value="Genomic_DNA"/>
</dbReference>
<dbReference type="GO" id="GO:0008422">
    <property type="term" value="F:beta-glucosidase activity"/>
    <property type="evidence" value="ECO:0007669"/>
    <property type="project" value="TreeGrafter"/>
</dbReference>
<dbReference type="PRINTS" id="PR00131">
    <property type="entry name" value="GLHYDRLASE1"/>
</dbReference>
<accession>A0A0R2Q049</accession>
<gene>
    <name evidence="5" type="ORF">ABR61_06610</name>
</gene>
<evidence type="ECO:0000313" key="6">
    <source>
        <dbReference type="Proteomes" id="UP000054212"/>
    </source>
</evidence>
<dbReference type="Gene3D" id="3.20.20.80">
    <property type="entry name" value="Glycosidases"/>
    <property type="match status" value="1"/>
</dbReference>
<comment type="caution">
    <text evidence="5">The sequence shown here is derived from an EMBL/GenBank/DDBJ whole genome shotgun (WGS) entry which is preliminary data.</text>
</comment>
<evidence type="ECO:0000256" key="4">
    <source>
        <dbReference type="RuleBase" id="RU003690"/>
    </source>
</evidence>
<dbReference type="GO" id="GO:0005829">
    <property type="term" value="C:cytosol"/>
    <property type="evidence" value="ECO:0007669"/>
    <property type="project" value="TreeGrafter"/>
</dbReference>
<evidence type="ECO:0000256" key="3">
    <source>
        <dbReference type="ARBA" id="ARBA00023295"/>
    </source>
</evidence>
<protein>
    <recommendedName>
        <fullName evidence="7">Beta-glucosidase</fullName>
    </recommendedName>
</protein>
<keyword evidence="3" id="KW-0326">Glycosidase</keyword>
<dbReference type="InterPro" id="IPR017853">
    <property type="entry name" value="GH"/>
</dbReference>
<dbReference type="Pfam" id="PF00232">
    <property type="entry name" value="Glyco_hydro_1"/>
    <property type="match status" value="1"/>
</dbReference>
<evidence type="ECO:0000256" key="2">
    <source>
        <dbReference type="ARBA" id="ARBA00022801"/>
    </source>
</evidence>
<comment type="similarity">
    <text evidence="1 4">Belongs to the glycosyl hydrolase 1 family.</text>
</comment>
<dbReference type="Proteomes" id="UP000054212">
    <property type="component" value="Unassembled WGS sequence"/>
</dbReference>
<evidence type="ECO:0000256" key="1">
    <source>
        <dbReference type="ARBA" id="ARBA00010838"/>
    </source>
</evidence>
<dbReference type="PANTHER" id="PTHR10353:SF36">
    <property type="entry name" value="LP05116P"/>
    <property type="match status" value="1"/>
</dbReference>
<name>A0A0R2Q049_9ACTN</name>
<dbReference type="SUPFAM" id="SSF51445">
    <property type="entry name" value="(Trans)glycosidases"/>
    <property type="match status" value="1"/>
</dbReference>
<keyword evidence="2" id="KW-0378">Hydrolase</keyword>
<sequence>MEAISTPLDYLGLNYYFRQTVAYDPSAKPLPYKQVTAPNIERTGMGWEVHAQSFTELLERVNREYKPKEIFITENGSAWDDEVIDGKVDDPKRVSYLERHLDAMFIARENGVPISGYFAWSLIDNFEWAYGYAKRFGIIYVDYQTQKRIPKSSAYYYRERIKGS</sequence>
<dbReference type="PANTHER" id="PTHR10353">
    <property type="entry name" value="GLYCOSYL HYDROLASE"/>
    <property type="match status" value="1"/>
</dbReference>
<proteinExistence type="inferred from homology"/>
<organism evidence="5 6">
    <name type="scientific">Actinobacteria bacterium BACL2 MAG-120813-bin23</name>
    <dbReference type="NCBI Taxonomy" id="1655569"/>
    <lineage>
        <taxon>Bacteria</taxon>
        <taxon>Bacillati</taxon>
        <taxon>Actinomycetota</taxon>
        <taxon>Actinomycetes</taxon>
        <taxon>Actinomycetes incertae sedis</taxon>
        <taxon>ac1 cluster</taxon>
    </lineage>
</organism>
<reference evidence="5 6" key="1">
    <citation type="submission" date="2015-10" db="EMBL/GenBank/DDBJ databases">
        <title>Metagenome-Assembled Genomes uncover a global brackish microbiome.</title>
        <authorList>
            <person name="Hugerth L.W."/>
            <person name="Larsson J."/>
            <person name="Alneberg J."/>
            <person name="Lindh M.V."/>
            <person name="Legrand C."/>
            <person name="Pinhassi J."/>
            <person name="Andersson A.F."/>
        </authorList>
    </citation>
    <scope>NUCLEOTIDE SEQUENCE [LARGE SCALE GENOMIC DNA]</scope>
    <source>
        <strain evidence="5">BACL2 MAG-120813-bin23</strain>
    </source>
</reference>
<dbReference type="AlphaFoldDB" id="A0A0R2Q049"/>
<evidence type="ECO:0008006" key="7">
    <source>
        <dbReference type="Google" id="ProtNLM"/>
    </source>
</evidence>
<dbReference type="InterPro" id="IPR001360">
    <property type="entry name" value="Glyco_hydro_1"/>
</dbReference>